<dbReference type="STRING" id="231916.A0A409XZZ6"/>
<organism evidence="2 3">
    <name type="scientific">Gymnopilus dilepis</name>
    <dbReference type="NCBI Taxonomy" id="231916"/>
    <lineage>
        <taxon>Eukaryota</taxon>
        <taxon>Fungi</taxon>
        <taxon>Dikarya</taxon>
        <taxon>Basidiomycota</taxon>
        <taxon>Agaricomycotina</taxon>
        <taxon>Agaricomycetes</taxon>
        <taxon>Agaricomycetidae</taxon>
        <taxon>Agaricales</taxon>
        <taxon>Agaricineae</taxon>
        <taxon>Hymenogastraceae</taxon>
        <taxon>Gymnopilus</taxon>
    </lineage>
</organism>
<accession>A0A409XZZ6</accession>
<feature type="compositionally biased region" description="Low complexity" evidence="1">
    <location>
        <begin position="17"/>
        <end position="27"/>
    </location>
</feature>
<keyword evidence="3" id="KW-1185">Reference proteome</keyword>
<comment type="caution">
    <text evidence="2">The sequence shown here is derived from an EMBL/GenBank/DDBJ whole genome shotgun (WGS) entry which is preliminary data.</text>
</comment>
<feature type="region of interest" description="Disordered" evidence="1">
    <location>
        <begin position="275"/>
        <end position="294"/>
    </location>
</feature>
<evidence type="ECO:0000313" key="2">
    <source>
        <dbReference type="EMBL" id="PPQ96336.1"/>
    </source>
</evidence>
<protein>
    <submittedName>
        <fullName evidence="2">Uncharacterized protein</fullName>
    </submittedName>
</protein>
<sequence length="576" mass="63122">MPQIYTPHAYRRRRRSSSSSSSSSAASTGPELIDADDTIVLSDLLRTGEASRLRRRGAMRIDPTTFSQNTSPDHILVHDVVVVDRPPRWDTEYDFDLAHHMPPRRRQRSTRRYGPYESGSFALPSAQPEGSSEDYVYSLVCGARIPDFEALDDMEPFKPSILPLYPDHADRHGKDRQKHVNRSSGCGSLVHIRAAPRPRSGVWTALGSASSNVVSLDASYFETREAAKISRSSCGCMREGIGCAICGNPLGIRYLPCKSAADSFFSSAHADKFLTPGSSSNSGPSSRLRGPEGPAYWDPAFTPPSRGSHRDQRTIYTFFATAVTSTPSYTFPPQKSRADFTSSSGRPRLYSNASASSDLSLEIISSPVLPPTRGFVVEDGATEYISEDDIDIEEPFEVWVPPQPRPLDQHLLSVQPRDDSASAAAETIADRGLMTSPIPLSDIGEENSPRTRPAVLPPLPPQLPRPHWRAPVRRPVIYPPPFSASSSSSSTSSSPVSFYQQQVLGAWEREREREREGQGRTDGYRTDAGFVDPDGENFVWGSEFIDPDGAGVGGPGPAGSFDEVDKSQECLVFPER</sequence>
<feature type="region of interest" description="Disordered" evidence="1">
    <location>
        <begin position="1"/>
        <end position="30"/>
    </location>
</feature>
<reference evidence="2 3" key="1">
    <citation type="journal article" date="2018" name="Evol. Lett.">
        <title>Horizontal gene cluster transfer increased hallucinogenic mushroom diversity.</title>
        <authorList>
            <person name="Reynolds H.T."/>
            <person name="Vijayakumar V."/>
            <person name="Gluck-Thaler E."/>
            <person name="Korotkin H.B."/>
            <person name="Matheny P.B."/>
            <person name="Slot J.C."/>
        </authorList>
    </citation>
    <scope>NUCLEOTIDE SEQUENCE [LARGE SCALE GENOMIC DNA]</scope>
    <source>
        <strain evidence="2 3">SRW20</strain>
    </source>
</reference>
<proteinExistence type="predicted"/>
<feature type="region of interest" description="Disordered" evidence="1">
    <location>
        <begin position="429"/>
        <end position="468"/>
    </location>
</feature>
<feature type="region of interest" description="Disordered" evidence="1">
    <location>
        <begin position="507"/>
        <end position="566"/>
    </location>
</feature>
<feature type="compositionally biased region" description="Basic and acidic residues" evidence="1">
    <location>
        <begin position="507"/>
        <end position="525"/>
    </location>
</feature>
<dbReference type="Proteomes" id="UP000284706">
    <property type="component" value="Unassembled WGS sequence"/>
</dbReference>
<evidence type="ECO:0000256" key="1">
    <source>
        <dbReference type="SAM" id="MobiDB-lite"/>
    </source>
</evidence>
<evidence type="ECO:0000313" key="3">
    <source>
        <dbReference type="Proteomes" id="UP000284706"/>
    </source>
</evidence>
<dbReference type="EMBL" id="NHYE01001378">
    <property type="protein sequence ID" value="PPQ96336.1"/>
    <property type="molecule type" value="Genomic_DNA"/>
</dbReference>
<dbReference type="InParanoid" id="A0A409XZZ6"/>
<feature type="compositionally biased region" description="Low complexity" evidence="1">
    <location>
        <begin position="276"/>
        <end position="286"/>
    </location>
</feature>
<dbReference type="AlphaFoldDB" id="A0A409XZZ6"/>
<name>A0A409XZZ6_9AGAR</name>
<dbReference type="OrthoDB" id="3270840at2759"/>
<gene>
    <name evidence="2" type="ORF">CVT26_005020</name>
</gene>
<feature type="compositionally biased region" description="Pro residues" evidence="1">
    <location>
        <begin position="455"/>
        <end position="464"/>
    </location>
</feature>
<feature type="region of interest" description="Disordered" evidence="1">
    <location>
        <begin position="103"/>
        <end position="130"/>
    </location>
</feature>